<keyword evidence="5" id="KW-0282">Flagellum</keyword>
<evidence type="ECO:0000256" key="5">
    <source>
        <dbReference type="ARBA" id="ARBA00022846"/>
    </source>
</evidence>
<keyword evidence="4" id="KW-0963">Cytoplasm</keyword>
<comment type="similarity">
    <text evidence="2">Belongs to the DRC9 family.</text>
</comment>
<dbReference type="GeneID" id="116413720"/>
<dbReference type="CDD" id="cd23766">
    <property type="entry name" value="IQCG"/>
    <property type="match status" value="1"/>
</dbReference>
<dbReference type="Proteomes" id="UP001652740">
    <property type="component" value="Unplaced"/>
</dbReference>
<dbReference type="InterPro" id="IPR042618">
    <property type="entry name" value="IQCG"/>
</dbReference>
<dbReference type="Pfam" id="PF00612">
    <property type="entry name" value="IQ"/>
    <property type="match status" value="1"/>
</dbReference>
<evidence type="ECO:0000256" key="1">
    <source>
        <dbReference type="ARBA" id="ARBA00004611"/>
    </source>
</evidence>
<sequence length="373" mass="44366">MNVYTYQNLDELQGFISLENPSETSVIDPYSLPYFQTFMFASVLEDTITKLRILNECNNEMRISKTMVDLNRLLALKYNVEQPATMDELKNVNPKKLNCIEYKLNKLDADRKYFGDVLIDTYLDLSLNKKYSALADHVRRIVDRNEHAAFLIQDEAKNRLVRRELNKQYRQQRNHNKSVMYDTDVAIERLKSLVEDAALNAEVRKRYVENWQNARTEQHHQTIRDKEFGSSETIEYYKQKTDHEQRVHTEVELLMNITVNETLQKVESWMNKYDKDMEAIDLRIQIMKNNHKNAYEKRIQLEETLEEHVKLMKNWIHFKEDREKARLYREKMDNAAVTVQAWWRGLLVRNQLGPYKPLPKKKGASVPSGKKKK</sequence>
<dbReference type="PANTHER" id="PTHR14871">
    <property type="entry name" value="DYNEIN REGULATORY COMPLEX PROTEIN 9"/>
    <property type="match status" value="1"/>
</dbReference>
<evidence type="ECO:0000256" key="2">
    <source>
        <dbReference type="ARBA" id="ARBA00008222"/>
    </source>
</evidence>
<evidence type="ECO:0000256" key="3">
    <source>
        <dbReference type="ARBA" id="ARBA00013738"/>
    </source>
</evidence>
<name>A0ABM3MZ70_GALME</name>
<organism evidence="10 11">
    <name type="scientific">Galleria mellonella</name>
    <name type="common">Greater wax moth</name>
    <dbReference type="NCBI Taxonomy" id="7137"/>
    <lineage>
        <taxon>Eukaryota</taxon>
        <taxon>Metazoa</taxon>
        <taxon>Ecdysozoa</taxon>
        <taxon>Arthropoda</taxon>
        <taxon>Hexapoda</taxon>
        <taxon>Insecta</taxon>
        <taxon>Pterygota</taxon>
        <taxon>Neoptera</taxon>
        <taxon>Endopterygota</taxon>
        <taxon>Lepidoptera</taxon>
        <taxon>Glossata</taxon>
        <taxon>Ditrysia</taxon>
        <taxon>Pyraloidea</taxon>
        <taxon>Pyralidae</taxon>
        <taxon>Galleriinae</taxon>
        <taxon>Galleria</taxon>
    </lineage>
</organism>
<evidence type="ECO:0000313" key="11">
    <source>
        <dbReference type="RefSeq" id="XP_052756555.1"/>
    </source>
</evidence>
<comment type="subcellular location">
    <subcellularLocation>
        <location evidence="1">Cytoplasm</location>
        <location evidence="1">Cytoskeleton</location>
        <location evidence="1">Flagellum axoneme</location>
    </subcellularLocation>
</comment>
<reference evidence="11" key="1">
    <citation type="submission" date="2025-08" db="UniProtKB">
        <authorList>
            <consortium name="RefSeq"/>
        </authorList>
    </citation>
    <scope>IDENTIFICATION</scope>
    <source>
        <tissue evidence="11">Whole larvae</tissue>
    </source>
</reference>
<evidence type="ECO:0000256" key="9">
    <source>
        <dbReference type="ARBA" id="ARBA00032183"/>
    </source>
</evidence>
<evidence type="ECO:0000256" key="7">
    <source>
        <dbReference type="ARBA" id="ARBA00023212"/>
    </source>
</evidence>
<protein>
    <recommendedName>
        <fullName evidence="3">Dynein regulatory complex protein 9</fullName>
    </recommendedName>
    <alternativeName>
        <fullName evidence="9">IQ domain-containing protein G</fullName>
    </alternativeName>
</protein>
<dbReference type="PANTHER" id="PTHR14871:SF1">
    <property type="entry name" value="DYNEIN REGULATORY COMPLEX PROTEIN 9"/>
    <property type="match status" value="1"/>
</dbReference>
<accession>A0ABM3MZ70</accession>
<keyword evidence="8" id="KW-0966">Cell projection</keyword>
<keyword evidence="7" id="KW-0206">Cytoskeleton</keyword>
<keyword evidence="10" id="KW-1185">Reference proteome</keyword>
<evidence type="ECO:0000256" key="4">
    <source>
        <dbReference type="ARBA" id="ARBA00022490"/>
    </source>
</evidence>
<dbReference type="InterPro" id="IPR000048">
    <property type="entry name" value="IQ_motif_EF-hand-BS"/>
</dbReference>
<keyword evidence="6" id="KW-0969">Cilium</keyword>
<proteinExistence type="inferred from homology"/>
<evidence type="ECO:0000313" key="10">
    <source>
        <dbReference type="Proteomes" id="UP001652740"/>
    </source>
</evidence>
<dbReference type="RefSeq" id="XP_052756555.1">
    <property type="nucleotide sequence ID" value="XM_052900595.1"/>
</dbReference>
<evidence type="ECO:0000256" key="8">
    <source>
        <dbReference type="ARBA" id="ARBA00023273"/>
    </source>
</evidence>
<dbReference type="SMART" id="SM00015">
    <property type="entry name" value="IQ"/>
    <property type="match status" value="1"/>
</dbReference>
<dbReference type="PROSITE" id="PS50096">
    <property type="entry name" value="IQ"/>
    <property type="match status" value="2"/>
</dbReference>
<gene>
    <name evidence="11" type="primary">LOC116413720</name>
</gene>
<evidence type="ECO:0000256" key="6">
    <source>
        <dbReference type="ARBA" id="ARBA00023069"/>
    </source>
</evidence>